<keyword evidence="10" id="KW-0067">ATP-binding</keyword>
<evidence type="ECO:0000256" key="13">
    <source>
        <dbReference type="ARBA" id="ARBA00023136"/>
    </source>
</evidence>
<dbReference type="Gene3D" id="6.10.340.10">
    <property type="match status" value="1"/>
</dbReference>
<evidence type="ECO:0000256" key="3">
    <source>
        <dbReference type="ARBA" id="ARBA00012438"/>
    </source>
</evidence>
<keyword evidence="19" id="KW-1185">Reference proteome</keyword>
<dbReference type="InterPro" id="IPR036097">
    <property type="entry name" value="HisK_dim/P_sf"/>
</dbReference>
<dbReference type="PROSITE" id="PS50109">
    <property type="entry name" value="HIS_KIN"/>
    <property type="match status" value="1"/>
</dbReference>
<reference evidence="18" key="2">
    <citation type="journal article" date="2021" name="Microbiol. Resour. Announc.">
        <title>Complete Genome Sequence of Polycladomyces abyssicola JIR-001T, Isolated from Hemipelagic Sediment in Deep Seawater.</title>
        <authorList>
            <person name="Tsubouchi T."/>
            <person name="Kaneko Y."/>
        </authorList>
    </citation>
    <scope>NUCLEOTIDE SEQUENCE</scope>
    <source>
        <strain evidence="18">JIR-001</strain>
    </source>
</reference>
<dbReference type="KEGG" id="pabs:JIR001_26980"/>
<evidence type="ECO:0000256" key="1">
    <source>
        <dbReference type="ARBA" id="ARBA00000085"/>
    </source>
</evidence>
<sequence>MPIKWRLVVLSAVGLLCILLLFHVFVYQLFQNMMIQTEQSVLENKLTTLSKVYETRRIDPAFLHGWLQLYVEEGQAIRIVENGKVEADVNKGISPALYLSHPLPHHKVREVRNWYGKQVSILAMPLDGPVEGRVELYTDFTSLRRYLDSMLTALLIGSSALLVLVIVGGYIMSTIALRPVSRITKTVRELDPSRMESRLQVPDTYDEIAELSRTFNELLDRIYQLIQKQKRFVADASHELRTPVSVIRGYTNMLKRWGKRNEEVTEEALTAIDQETARLEQMTERLLRLARLEGDVAGAERELLDLTSLVAERVTRWRRSLRNHHIEWDETTPPVWVRVVRTEWEELIDILLDNAGKYSDPDDVITVRLESGERDVRLIVQDTGEGIPKEELPRVFERFYRAKRARTRHRTGSGLGLSIARQIVESYGGTIKIDSQEGEGTKVSVSIPVSQ</sequence>
<dbReference type="FunFam" id="1.10.287.130:FF:000001">
    <property type="entry name" value="Two-component sensor histidine kinase"/>
    <property type="match status" value="1"/>
</dbReference>
<dbReference type="PRINTS" id="PR00344">
    <property type="entry name" value="BCTRLSENSOR"/>
</dbReference>
<dbReference type="EC" id="2.7.13.3" evidence="3"/>
<evidence type="ECO:0000313" key="18">
    <source>
        <dbReference type="EMBL" id="BCU82915.1"/>
    </source>
</evidence>
<dbReference type="CDD" id="cd00075">
    <property type="entry name" value="HATPase"/>
    <property type="match status" value="1"/>
</dbReference>
<dbReference type="EMBL" id="AP024601">
    <property type="protein sequence ID" value="BCU82915.1"/>
    <property type="molecule type" value="Genomic_DNA"/>
</dbReference>
<proteinExistence type="predicted"/>
<feature type="domain" description="HAMP" evidence="17">
    <location>
        <begin position="174"/>
        <end position="227"/>
    </location>
</feature>
<reference evidence="18" key="1">
    <citation type="journal article" date="2013" name="Int. J. Syst. Evol. Microbiol.">
        <title>Polycladomyces abyssicola gen. nov., sp. nov., a thermophilic filamentous bacterium isolated from hemipelagic sediment.</title>
        <authorList>
            <person name="Tsubouchi T."/>
            <person name="Shimane Y."/>
            <person name="Mori K."/>
            <person name="Usui K."/>
            <person name="Hiraki T."/>
            <person name="Tame A."/>
            <person name="Uematsu K."/>
            <person name="Maruyama T."/>
            <person name="Hatada Y."/>
        </authorList>
    </citation>
    <scope>NUCLEOTIDE SEQUENCE</scope>
    <source>
        <strain evidence="18">JIR-001</strain>
    </source>
</reference>
<evidence type="ECO:0000259" key="16">
    <source>
        <dbReference type="PROSITE" id="PS50109"/>
    </source>
</evidence>
<keyword evidence="5" id="KW-0597">Phosphoprotein</keyword>
<keyword evidence="8" id="KW-0547">Nucleotide-binding</keyword>
<dbReference type="GO" id="GO:0005524">
    <property type="term" value="F:ATP binding"/>
    <property type="evidence" value="ECO:0007669"/>
    <property type="project" value="UniProtKB-KW"/>
</dbReference>
<dbReference type="Gene3D" id="1.10.287.130">
    <property type="match status" value="1"/>
</dbReference>
<keyword evidence="11 15" id="KW-1133">Transmembrane helix</keyword>
<evidence type="ECO:0000256" key="11">
    <source>
        <dbReference type="ARBA" id="ARBA00022989"/>
    </source>
</evidence>
<dbReference type="PANTHER" id="PTHR45436:SF5">
    <property type="entry name" value="SENSOR HISTIDINE KINASE TRCS"/>
    <property type="match status" value="1"/>
</dbReference>
<dbReference type="SUPFAM" id="SSF47384">
    <property type="entry name" value="Homodimeric domain of signal transducing histidine kinase"/>
    <property type="match status" value="1"/>
</dbReference>
<feature type="transmembrane region" description="Helical" evidence="15">
    <location>
        <begin position="6"/>
        <end position="30"/>
    </location>
</feature>
<keyword evidence="13 15" id="KW-0472">Membrane</keyword>
<dbReference type="GO" id="GO:0005886">
    <property type="term" value="C:plasma membrane"/>
    <property type="evidence" value="ECO:0007669"/>
    <property type="project" value="UniProtKB-SubCell"/>
</dbReference>
<dbReference type="PROSITE" id="PS50885">
    <property type="entry name" value="HAMP"/>
    <property type="match status" value="1"/>
</dbReference>
<dbReference type="InterPro" id="IPR003660">
    <property type="entry name" value="HAMP_dom"/>
</dbReference>
<name>A0A8D5UJH3_9BACL</name>
<gene>
    <name evidence="18" type="primary">hpk5</name>
    <name evidence="18" type="ORF">JIR001_26980</name>
</gene>
<dbReference type="SMART" id="SM00387">
    <property type="entry name" value="HATPase_c"/>
    <property type="match status" value="1"/>
</dbReference>
<accession>A0A8D5UJH3</accession>
<dbReference type="AlphaFoldDB" id="A0A8D5UJH3"/>
<feature type="coiled-coil region" evidence="14">
    <location>
        <begin position="265"/>
        <end position="309"/>
    </location>
</feature>
<keyword evidence="9 18" id="KW-0418">Kinase</keyword>
<evidence type="ECO:0000256" key="9">
    <source>
        <dbReference type="ARBA" id="ARBA00022777"/>
    </source>
</evidence>
<feature type="domain" description="Histidine kinase" evidence="16">
    <location>
        <begin position="235"/>
        <end position="451"/>
    </location>
</feature>
<dbReference type="InterPro" id="IPR036890">
    <property type="entry name" value="HATPase_C_sf"/>
</dbReference>
<evidence type="ECO:0000256" key="4">
    <source>
        <dbReference type="ARBA" id="ARBA00022475"/>
    </source>
</evidence>
<comment type="catalytic activity">
    <reaction evidence="1">
        <text>ATP + protein L-histidine = ADP + protein N-phospho-L-histidine.</text>
        <dbReference type="EC" id="2.7.13.3"/>
    </reaction>
</comment>
<dbReference type="CDD" id="cd00082">
    <property type="entry name" value="HisKA"/>
    <property type="match status" value="1"/>
</dbReference>
<dbReference type="Proteomes" id="UP000677436">
    <property type="component" value="Chromosome"/>
</dbReference>
<organism evidence="18 19">
    <name type="scientific">Polycladomyces abyssicola</name>
    <dbReference type="NCBI Taxonomy" id="1125966"/>
    <lineage>
        <taxon>Bacteria</taxon>
        <taxon>Bacillati</taxon>
        <taxon>Bacillota</taxon>
        <taxon>Bacilli</taxon>
        <taxon>Bacillales</taxon>
        <taxon>Thermoactinomycetaceae</taxon>
        <taxon>Polycladomyces</taxon>
    </lineage>
</organism>
<dbReference type="InterPro" id="IPR003661">
    <property type="entry name" value="HisK_dim/P_dom"/>
</dbReference>
<dbReference type="InterPro" id="IPR004358">
    <property type="entry name" value="Sig_transdc_His_kin-like_C"/>
</dbReference>
<dbReference type="SMART" id="SM00388">
    <property type="entry name" value="HisKA"/>
    <property type="match status" value="1"/>
</dbReference>
<dbReference type="Pfam" id="PF02518">
    <property type="entry name" value="HATPase_c"/>
    <property type="match status" value="1"/>
</dbReference>
<evidence type="ECO:0000256" key="10">
    <source>
        <dbReference type="ARBA" id="ARBA00022840"/>
    </source>
</evidence>
<evidence type="ECO:0000256" key="6">
    <source>
        <dbReference type="ARBA" id="ARBA00022679"/>
    </source>
</evidence>
<evidence type="ECO:0000256" key="14">
    <source>
        <dbReference type="SAM" id="Coils"/>
    </source>
</evidence>
<keyword evidence="4" id="KW-1003">Cell membrane</keyword>
<evidence type="ECO:0000259" key="17">
    <source>
        <dbReference type="PROSITE" id="PS50885"/>
    </source>
</evidence>
<keyword evidence="6" id="KW-0808">Transferase</keyword>
<dbReference type="SUPFAM" id="SSF158472">
    <property type="entry name" value="HAMP domain-like"/>
    <property type="match status" value="1"/>
</dbReference>
<dbReference type="Pfam" id="PF00512">
    <property type="entry name" value="HisKA"/>
    <property type="match status" value="1"/>
</dbReference>
<dbReference type="InterPro" id="IPR003594">
    <property type="entry name" value="HATPase_dom"/>
</dbReference>
<dbReference type="RefSeq" id="WP_212773201.1">
    <property type="nucleotide sequence ID" value="NZ_AP024601.1"/>
</dbReference>
<evidence type="ECO:0000256" key="5">
    <source>
        <dbReference type="ARBA" id="ARBA00022553"/>
    </source>
</evidence>
<dbReference type="InterPro" id="IPR005467">
    <property type="entry name" value="His_kinase_dom"/>
</dbReference>
<dbReference type="InterPro" id="IPR050428">
    <property type="entry name" value="TCS_sensor_his_kinase"/>
</dbReference>
<evidence type="ECO:0000313" key="19">
    <source>
        <dbReference type="Proteomes" id="UP000677436"/>
    </source>
</evidence>
<comment type="subcellular location">
    <subcellularLocation>
        <location evidence="2">Cell membrane</location>
        <topology evidence="2">Multi-pass membrane protein</topology>
    </subcellularLocation>
</comment>
<evidence type="ECO:0000256" key="15">
    <source>
        <dbReference type="SAM" id="Phobius"/>
    </source>
</evidence>
<dbReference type="FunFam" id="3.30.565.10:FF:000006">
    <property type="entry name" value="Sensor histidine kinase WalK"/>
    <property type="match status" value="1"/>
</dbReference>
<evidence type="ECO:0000256" key="12">
    <source>
        <dbReference type="ARBA" id="ARBA00023012"/>
    </source>
</evidence>
<dbReference type="SUPFAM" id="SSF55874">
    <property type="entry name" value="ATPase domain of HSP90 chaperone/DNA topoisomerase II/histidine kinase"/>
    <property type="match status" value="1"/>
</dbReference>
<evidence type="ECO:0000256" key="2">
    <source>
        <dbReference type="ARBA" id="ARBA00004651"/>
    </source>
</evidence>
<keyword evidence="14" id="KW-0175">Coiled coil</keyword>
<evidence type="ECO:0000256" key="7">
    <source>
        <dbReference type="ARBA" id="ARBA00022692"/>
    </source>
</evidence>
<dbReference type="CDD" id="cd06225">
    <property type="entry name" value="HAMP"/>
    <property type="match status" value="1"/>
</dbReference>
<feature type="transmembrane region" description="Helical" evidence="15">
    <location>
        <begin position="151"/>
        <end position="172"/>
    </location>
</feature>
<dbReference type="PANTHER" id="PTHR45436">
    <property type="entry name" value="SENSOR HISTIDINE KINASE YKOH"/>
    <property type="match status" value="1"/>
</dbReference>
<dbReference type="Pfam" id="PF00672">
    <property type="entry name" value="HAMP"/>
    <property type="match status" value="1"/>
</dbReference>
<dbReference type="GO" id="GO:0000155">
    <property type="term" value="F:phosphorelay sensor kinase activity"/>
    <property type="evidence" value="ECO:0007669"/>
    <property type="project" value="InterPro"/>
</dbReference>
<protein>
    <recommendedName>
        <fullName evidence="3">histidine kinase</fullName>
        <ecNumber evidence="3">2.7.13.3</ecNumber>
    </recommendedName>
</protein>
<evidence type="ECO:0000256" key="8">
    <source>
        <dbReference type="ARBA" id="ARBA00022741"/>
    </source>
</evidence>
<keyword evidence="7 15" id="KW-0812">Transmembrane</keyword>
<dbReference type="Gene3D" id="3.30.565.10">
    <property type="entry name" value="Histidine kinase-like ATPase, C-terminal domain"/>
    <property type="match status" value="1"/>
</dbReference>
<keyword evidence="12" id="KW-0902">Two-component regulatory system</keyword>
<dbReference type="SMART" id="SM00304">
    <property type="entry name" value="HAMP"/>
    <property type="match status" value="1"/>
</dbReference>